<accession>C7NVI9</accession>
<sequence length="475" mass="51513">MSPRSQLAALALVVLLVTAGCTTTTQPTPSPAQEISPTETPTEAPETPETGSAERATTSERDQTTATETTAPTPTVTETPTQTTTETRPESPTESATPTDTPTDSDTTTPEPTETENTATEQNSVTIEGSLPVDADTVFRRVETLMGESVEEPRVVVERGPFSVPNRVADRTVPQVFGLTGWEAKNTTHGITRAGGRLVQLFPGNASEMSIEPVLAHEYAHVIQFRSALPLIELQRDAETTDERIVAGALIEGGAVYVADEYIATHMPEEPSQLSVLAEQYRRATPGYRFFRSRYYFGAQYLHDRLDSPRNLSDAYHNPPESTEALIHNGSVDPEPDLTVNLNTSDSWNRALFQNRNWNDTMGELLVRNVLRSELNRSRAAAGAEGWGTDRLFAVSNGSRNAIAWGLRWDTPDDAAEFADAFGAYRERQGPTTPYAYRLKRLGSETTVVIAGPPDVLGAMTVSGSNATATVTIAG</sequence>
<organism evidence="2 3">
    <name type="scientific">Halorhabdus utahensis (strain DSM 12940 / JCM 11049 / AX-2)</name>
    <dbReference type="NCBI Taxonomy" id="519442"/>
    <lineage>
        <taxon>Archaea</taxon>
        <taxon>Methanobacteriati</taxon>
        <taxon>Methanobacteriota</taxon>
        <taxon>Stenosarchaea group</taxon>
        <taxon>Halobacteria</taxon>
        <taxon>Halobacteriales</taxon>
        <taxon>Haloarculaceae</taxon>
        <taxon>Halorhabdus</taxon>
    </lineage>
</organism>
<protein>
    <submittedName>
        <fullName evidence="2">Uncharacterized protein</fullName>
    </submittedName>
</protein>
<evidence type="ECO:0000313" key="2">
    <source>
        <dbReference type="EMBL" id="ACV12512.1"/>
    </source>
</evidence>
<dbReference type="RefSeq" id="WP_015790079.1">
    <property type="nucleotide sequence ID" value="NC_013158.1"/>
</dbReference>
<dbReference type="PROSITE" id="PS51257">
    <property type="entry name" value="PROKAR_LIPOPROTEIN"/>
    <property type="match status" value="1"/>
</dbReference>
<dbReference type="HOGENOM" id="CLU_666672_0_0_2"/>
<dbReference type="OrthoDB" id="312460at2157"/>
<feature type="region of interest" description="Disordered" evidence="1">
    <location>
        <begin position="22"/>
        <end position="132"/>
    </location>
</feature>
<dbReference type="STRING" id="519442.Huta_2346"/>
<reference evidence="2 3" key="1">
    <citation type="journal article" date="2009" name="Stand. Genomic Sci.">
        <title>Complete genome sequence of Halorhabdus utahensis type strain (AX-2).</title>
        <authorList>
            <person name="Anderson I."/>
            <person name="Tindall B.J."/>
            <person name="Pomrenke H."/>
            <person name="Goker M."/>
            <person name="Lapidus A."/>
            <person name="Nolan M."/>
            <person name="Copeland A."/>
            <person name="Glavina Del Rio T."/>
            <person name="Chen F."/>
            <person name="Tice H."/>
            <person name="Cheng J.F."/>
            <person name="Lucas S."/>
            <person name="Chertkov O."/>
            <person name="Bruce D."/>
            <person name="Brettin T."/>
            <person name="Detter J.C."/>
            <person name="Han C."/>
            <person name="Goodwin L."/>
            <person name="Land M."/>
            <person name="Hauser L."/>
            <person name="Chang Y.J."/>
            <person name="Jeffries C.D."/>
            <person name="Pitluck S."/>
            <person name="Pati A."/>
            <person name="Mavromatis K."/>
            <person name="Ivanova N."/>
            <person name="Ovchinnikova G."/>
            <person name="Chen A."/>
            <person name="Palaniappan K."/>
            <person name="Chain P."/>
            <person name="Rohde M."/>
            <person name="Bristow J."/>
            <person name="Eisen J.A."/>
            <person name="Markowitz V."/>
            <person name="Hugenholtz P."/>
            <person name="Kyrpides N.C."/>
            <person name="Klenk H.P."/>
        </authorList>
    </citation>
    <scope>NUCLEOTIDE SEQUENCE [LARGE SCALE GENOMIC DNA]</scope>
    <source>
        <strain evidence="3">DSM 12940 / JCM 11049 / AX-2</strain>
    </source>
</reference>
<dbReference type="GeneID" id="8384645"/>
<proteinExistence type="predicted"/>
<evidence type="ECO:0000313" key="3">
    <source>
        <dbReference type="Proteomes" id="UP000002071"/>
    </source>
</evidence>
<feature type="compositionally biased region" description="Low complexity" evidence="1">
    <location>
        <begin position="64"/>
        <end position="121"/>
    </location>
</feature>
<dbReference type="KEGG" id="hut:Huta_2346"/>
<dbReference type="Proteomes" id="UP000002071">
    <property type="component" value="Chromosome"/>
</dbReference>
<gene>
    <name evidence="2" type="ordered locus">Huta_2346</name>
</gene>
<evidence type="ECO:0000256" key="1">
    <source>
        <dbReference type="SAM" id="MobiDB-lite"/>
    </source>
</evidence>
<name>C7NVI9_HALUD</name>
<feature type="compositionally biased region" description="Low complexity" evidence="1">
    <location>
        <begin position="37"/>
        <end position="50"/>
    </location>
</feature>
<keyword evidence="3" id="KW-1185">Reference proteome</keyword>
<dbReference type="AlphaFoldDB" id="C7NVI9"/>
<dbReference type="EMBL" id="CP001687">
    <property type="protein sequence ID" value="ACV12512.1"/>
    <property type="molecule type" value="Genomic_DNA"/>
</dbReference>
<dbReference type="eggNOG" id="arCOG02980">
    <property type="taxonomic scope" value="Archaea"/>
</dbReference>